<accession>A0A2N5VNQ4</accession>
<protein>
    <submittedName>
        <fullName evidence="2">Uncharacterized protein</fullName>
    </submittedName>
</protein>
<evidence type="ECO:0000256" key="1">
    <source>
        <dbReference type="SAM" id="MobiDB-lite"/>
    </source>
</evidence>
<name>A0A2N5VNQ4_9BASI</name>
<dbReference type="EMBL" id="PGCI01000004">
    <property type="protein sequence ID" value="PLW51606.1"/>
    <property type="molecule type" value="Genomic_DNA"/>
</dbReference>
<comment type="caution">
    <text evidence="2">The sequence shown here is derived from an EMBL/GenBank/DDBJ whole genome shotgun (WGS) entry which is preliminary data.</text>
</comment>
<sequence>MARGSSQAKTVTLLASPSFGGLLCEAPLARQGSPGPPKRGDCVKLGFHQATTSKLRSFVVMASQTSSLTARKSGSDGCIRVYIGCGHPIQTRARATERIADQFKLGGQTPGPLSLNNGSSLAHPRLNGGTKTNVPTTTRDNKRNKGPGDLMEKES</sequence>
<reference evidence="2 3" key="1">
    <citation type="submission" date="2017-11" db="EMBL/GenBank/DDBJ databases">
        <title>De novo assembly and phasing of dikaryotic genomes from two isolates of Puccinia coronata f. sp. avenae, the causal agent of oat crown rust.</title>
        <authorList>
            <person name="Miller M.E."/>
            <person name="Zhang Y."/>
            <person name="Omidvar V."/>
            <person name="Sperschneider J."/>
            <person name="Schwessinger B."/>
            <person name="Raley C."/>
            <person name="Palmer J.M."/>
            <person name="Garnica D."/>
            <person name="Upadhyaya N."/>
            <person name="Rathjen J."/>
            <person name="Taylor J.M."/>
            <person name="Park R.F."/>
            <person name="Dodds P.N."/>
            <person name="Hirsch C.D."/>
            <person name="Kianian S.F."/>
            <person name="Figueroa M."/>
        </authorList>
    </citation>
    <scope>NUCLEOTIDE SEQUENCE [LARGE SCALE GENOMIC DNA]</scope>
    <source>
        <strain evidence="2">12SD80</strain>
    </source>
</reference>
<evidence type="ECO:0000313" key="2">
    <source>
        <dbReference type="EMBL" id="PLW51606.1"/>
    </source>
</evidence>
<dbReference type="AlphaFoldDB" id="A0A2N5VNQ4"/>
<feature type="region of interest" description="Disordered" evidence="1">
    <location>
        <begin position="104"/>
        <end position="155"/>
    </location>
</feature>
<feature type="compositionally biased region" description="Polar residues" evidence="1">
    <location>
        <begin position="129"/>
        <end position="138"/>
    </location>
</feature>
<evidence type="ECO:0000313" key="3">
    <source>
        <dbReference type="Proteomes" id="UP000235392"/>
    </source>
</evidence>
<proteinExistence type="predicted"/>
<organism evidence="2 3">
    <name type="scientific">Puccinia coronata f. sp. avenae</name>
    <dbReference type="NCBI Taxonomy" id="200324"/>
    <lineage>
        <taxon>Eukaryota</taxon>
        <taxon>Fungi</taxon>
        <taxon>Dikarya</taxon>
        <taxon>Basidiomycota</taxon>
        <taxon>Pucciniomycotina</taxon>
        <taxon>Pucciniomycetes</taxon>
        <taxon>Pucciniales</taxon>
        <taxon>Pucciniaceae</taxon>
        <taxon>Puccinia</taxon>
    </lineage>
</organism>
<dbReference type="Proteomes" id="UP000235392">
    <property type="component" value="Unassembled WGS sequence"/>
</dbReference>
<gene>
    <name evidence="2" type="ORF">PCASD_00619</name>
</gene>